<proteinExistence type="predicted"/>
<dbReference type="KEGG" id="vg:6372504"/>
<reference evidence="1 2" key="1">
    <citation type="journal article" date="2008" name="Virology">
        <title>Characterization of Pseudomonas chlororaphis myovirus 201varphi2-1 via genomic sequencing, mass spectrometry, and electron microscopy.</title>
        <authorList>
            <person name="Thomas J.A."/>
            <person name="Rolando M.R."/>
            <person name="Carroll C.A."/>
            <person name="Shen P.S."/>
            <person name="Belnap D.M."/>
            <person name="Weintraub S.T."/>
            <person name="Serwer P."/>
            <person name="Hardies S.C."/>
        </authorList>
    </citation>
    <scope>NUCLEOTIDE SEQUENCE</scope>
</reference>
<name>B3FJQ3_BP201</name>
<dbReference type="RefSeq" id="YP_001957114.1">
    <property type="nucleotide sequence ID" value="NC_010821.1"/>
</dbReference>
<protein>
    <submittedName>
        <fullName evidence="1">Uncharacterized protein</fullName>
    </submittedName>
</protein>
<sequence>MFNTTHIGDTMILTPDVVRMTPEREQAIRDFTAEHGSVVSASIDTNVDGTLKSVDLFGGNKATRESFRESLAKVALY</sequence>
<organismHost>
    <name type="scientific">Pseudomonas chlororaphis</name>
    <dbReference type="NCBI Taxonomy" id="587753"/>
</organismHost>
<evidence type="ECO:0000313" key="1">
    <source>
        <dbReference type="EMBL" id="ABY63218.1"/>
    </source>
</evidence>
<gene>
    <name evidence="1" type="ORF">201phi2-1p394</name>
</gene>
<dbReference type="EMBL" id="EU197055">
    <property type="protein sequence ID" value="ABY63218.1"/>
    <property type="molecule type" value="Genomic_DNA"/>
</dbReference>
<accession>B3FJQ3</accession>
<evidence type="ECO:0000313" key="2">
    <source>
        <dbReference type="Proteomes" id="UP000002421"/>
    </source>
</evidence>
<organism evidence="1 2">
    <name type="scientific">Pseudomonas phage 201phi2-1</name>
    <name type="common">Pseudomonas chlororaphis phage 201phi2-1</name>
    <dbReference type="NCBI Taxonomy" id="198110"/>
    <lineage>
        <taxon>Viruses</taxon>
        <taxon>Duplodnaviria</taxon>
        <taxon>Heunggongvirae</taxon>
        <taxon>Uroviricota</taxon>
        <taxon>Caudoviricetes</taxon>
        <taxon>Chimalliviridae</taxon>
        <taxon>Serwervirus</taxon>
        <taxon>Serwervirus 201phi21</taxon>
    </lineage>
</organism>
<keyword evidence="2" id="KW-1185">Reference proteome</keyword>
<dbReference type="Proteomes" id="UP000002421">
    <property type="component" value="Segment"/>
</dbReference>